<evidence type="ECO:0000313" key="2">
    <source>
        <dbReference type="Proteomes" id="UP000712673"/>
    </source>
</evidence>
<evidence type="ECO:0000313" key="1">
    <source>
        <dbReference type="EMBL" id="MBM3223730.1"/>
    </source>
</evidence>
<protein>
    <submittedName>
        <fullName evidence="1">Uncharacterized protein</fullName>
    </submittedName>
</protein>
<proteinExistence type="predicted"/>
<name>A0A937W0Y5_UNCTE</name>
<organism evidence="1 2">
    <name type="scientific">Tectimicrobiota bacterium</name>
    <dbReference type="NCBI Taxonomy" id="2528274"/>
    <lineage>
        <taxon>Bacteria</taxon>
        <taxon>Pseudomonadati</taxon>
        <taxon>Nitrospinota/Tectimicrobiota group</taxon>
        <taxon>Candidatus Tectimicrobiota</taxon>
    </lineage>
</organism>
<accession>A0A937W0Y5</accession>
<reference evidence="1" key="1">
    <citation type="submission" date="2019-03" db="EMBL/GenBank/DDBJ databases">
        <title>Lake Tanganyika Metagenome-Assembled Genomes (MAGs).</title>
        <authorList>
            <person name="Tran P."/>
        </authorList>
    </citation>
    <scope>NUCLEOTIDE SEQUENCE</scope>
    <source>
        <strain evidence="1">K_DeepCast_65m_m2_066</strain>
    </source>
</reference>
<sequence>MTTLAALISGIVGSKSTQQPSITTKIPEGTKAESRVKRFVGWMQNDHVTEDVYCVPYAEVLLRHLALQTLGLIIDGSVVERGCVALMMHVVSKGRALPLER</sequence>
<gene>
    <name evidence="1" type="ORF">FJZ47_08030</name>
</gene>
<comment type="caution">
    <text evidence="1">The sequence shown here is derived from an EMBL/GenBank/DDBJ whole genome shotgun (WGS) entry which is preliminary data.</text>
</comment>
<dbReference type="EMBL" id="VGLS01000189">
    <property type="protein sequence ID" value="MBM3223730.1"/>
    <property type="molecule type" value="Genomic_DNA"/>
</dbReference>
<dbReference type="AlphaFoldDB" id="A0A937W0Y5"/>
<dbReference type="Proteomes" id="UP000712673">
    <property type="component" value="Unassembled WGS sequence"/>
</dbReference>